<feature type="compositionally biased region" description="Acidic residues" evidence="4">
    <location>
        <begin position="490"/>
        <end position="502"/>
    </location>
</feature>
<proteinExistence type="predicted"/>
<evidence type="ECO:0000256" key="3">
    <source>
        <dbReference type="ARBA" id="ARBA00022833"/>
    </source>
</evidence>
<feature type="region of interest" description="Disordered" evidence="4">
    <location>
        <begin position="1"/>
        <end position="31"/>
    </location>
</feature>
<feature type="region of interest" description="Disordered" evidence="4">
    <location>
        <begin position="112"/>
        <end position="144"/>
    </location>
</feature>
<feature type="region of interest" description="Disordered" evidence="4">
    <location>
        <begin position="194"/>
        <end position="239"/>
    </location>
</feature>
<reference evidence="6" key="1">
    <citation type="submission" date="2020-11" db="EMBL/GenBank/DDBJ databases">
        <authorList>
            <consortium name="DOE Joint Genome Institute"/>
            <person name="Ahrendt S."/>
            <person name="Riley R."/>
            <person name="Andreopoulos W."/>
            <person name="Labutti K."/>
            <person name="Pangilinan J."/>
            <person name="Ruiz-Duenas F.J."/>
            <person name="Barrasa J.M."/>
            <person name="Sanchez-Garcia M."/>
            <person name="Camarero S."/>
            <person name="Miyauchi S."/>
            <person name="Serrano A."/>
            <person name="Linde D."/>
            <person name="Babiker R."/>
            <person name="Drula E."/>
            <person name="Ayuso-Fernandez I."/>
            <person name="Pacheco R."/>
            <person name="Padilla G."/>
            <person name="Ferreira P."/>
            <person name="Barriuso J."/>
            <person name="Kellner H."/>
            <person name="Castanera R."/>
            <person name="Alfaro M."/>
            <person name="Ramirez L."/>
            <person name="Pisabarro A.G."/>
            <person name="Kuo A."/>
            <person name="Tritt A."/>
            <person name="Lipzen A."/>
            <person name="He G."/>
            <person name="Yan M."/>
            <person name="Ng V."/>
            <person name="Cullen D."/>
            <person name="Martin F."/>
            <person name="Rosso M.-N."/>
            <person name="Henrissat B."/>
            <person name="Hibbett D."/>
            <person name="Martinez A.T."/>
            <person name="Grigoriev I.V."/>
        </authorList>
    </citation>
    <scope>NUCLEOTIDE SEQUENCE</scope>
    <source>
        <strain evidence="6">CBS 247.69</strain>
    </source>
</reference>
<dbReference type="PROSITE" id="PS01359">
    <property type="entry name" value="ZF_PHD_1"/>
    <property type="match status" value="1"/>
</dbReference>
<feature type="compositionally biased region" description="Basic and acidic residues" evidence="4">
    <location>
        <begin position="478"/>
        <end position="489"/>
    </location>
</feature>
<keyword evidence="2" id="KW-0863">Zinc-finger</keyword>
<sequence length="1102" mass="122151">MPRRSSTRFQLQSQLSSSPPPPQSVNGDHLSGDLNPMLQLRTQWKWAAFSQFFFTFNHLFAMNDVSLNDIESDLVSGSSVVVPRIMQRLLYTLSYDRKVSLDNWQTALRKQYRKRDPAANPIGPEPREATPEPEQEESKEEDVGVLNVNKEGAGDLAAVVLGDDSEAGPSDESEPPLLNPETTHLSTLERGASESIVGSKAPSAQPSGLNTRAGTVDGTEREETQAPSDQPSVEDQDESKNWLELPMLAKLESMHILTEWQFQNPTRLRTLMRSDDDAATWRIEPIGYDSKKNAYWLIGADRLWIQHPIPRPPRPRQTAESLKRKRSGNTAKILARKSSKSIPGSKSVKRPRLQTESSPLSSPSKTSGRGSRAAKNEANLKLDQQAKELAALNKQAKTEAGLRTNRRSLPAKGGGLGGSMTTRSNKRGGDSSPPKSMGTRVSRRLRGSVKEDDEWQAVPEEWLNGEGSSSTANGKGRKSYDKGKAKAEAESEAEAEAEDEEFGDGHDENEDDRRAGKKIKTGLESDGSEISDLTELSDLSEEKAQSRGGDKEAEKDASENSEPMPAVKVEEQKAIVPVPQMEDRGLEEPPVLPVGFIEWETICVTLYEWDHIAERFEKATHYTEKALYKVLVNTIVPVVTEELREIERKHQLSLALTQRKRSSRLLLRQSEKEEAEAAARKRAEEEEKNSRAKRLAARLKKEEEERERRETSREMRRREREEREQREREAKERKAKMAYAVEDARSSDMQTDAGDSNGVGMIKLPLPQSKFNGINNGRSTGSGSGSRTPIGDDWELDCEICHRRGINLDDGTPMMSCGMCSKWQHITCHDRADAHAGRKRRNWDDVEFFCLQCRSKKVGVGGTDSRVNQHPQSGAAVQPLRQSQNPYMVHTAAGTVPYNPNLYMGAIGRANYGVQNPVNGNGISYAREAQRLTPSIPSGHPHQRQVQPQQPYTQPYGSTIAFSHYQPQEGGFTTSSLGPGPYAVSGNTQTYGPQPHAGASTNPYMQYNSATPTTKGGVQLFPASQNRWNVTASTQVPGYPTSMPSYTTTGNTPTHYTQNMAPSVNVQGGSQWHFQHQASAGQQNTTQFQHHSSSYQPPAAPP</sequence>
<dbReference type="OrthoDB" id="303107at2759"/>
<dbReference type="InterPro" id="IPR013083">
    <property type="entry name" value="Znf_RING/FYVE/PHD"/>
</dbReference>
<feature type="compositionally biased region" description="Acidic residues" evidence="4">
    <location>
        <begin position="163"/>
        <end position="174"/>
    </location>
</feature>
<feature type="compositionally biased region" description="Polar residues" evidence="4">
    <location>
        <begin position="1076"/>
        <end position="1096"/>
    </location>
</feature>
<feature type="region of interest" description="Disordered" evidence="4">
    <location>
        <begin position="678"/>
        <end position="757"/>
    </location>
</feature>
<feature type="compositionally biased region" description="Basic and acidic residues" evidence="4">
    <location>
        <begin position="699"/>
        <end position="732"/>
    </location>
</feature>
<protein>
    <recommendedName>
        <fullName evidence="5">Zinc finger PHD-type domain-containing protein</fullName>
    </recommendedName>
</protein>
<feature type="region of interest" description="Disordered" evidence="4">
    <location>
        <begin position="1076"/>
        <end position="1102"/>
    </location>
</feature>
<evidence type="ECO:0000256" key="4">
    <source>
        <dbReference type="SAM" id="MobiDB-lite"/>
    </source>
</evidence>
<feature type="compositionally biased region" description="Basic and acidic residues" evidence="4">
    <location>
        <begin position="503"/>
        <end position="514"/>
    </location>
</feature>
<keyword evidence="7" id="KW-1185">Reference proteome</keyword>
<dbReference type="Gene3D" id="3.30.40.10">
    <property type="entry name" value="Zinc/RING finger domain, C3HC4 (zinc finger)"/>
    <property type="match status" value="1"/>
</dbReference>
<dbReference type="AlphaFoldDB" id="A0A9P5XRQ1"/>
<feature type="compositionally biased region" description="Basic and acidic residues" evidence="4">
    <location>
        <begin position="678"/>
        <end position="690"/>
    </location>
</feature>
<evidence type="ECO:0000256" key="1">
    <source>
        <dbReference type="ARBA" id="ARBA00022723"/>
    </source>
</evidence>
<dbReference type="EMBL" id="MU150434">
    <property type="protein sequence ID" value="KAF9456348.1"/>
    <property type="molecule type" value="Genomic_DNA"/>
</dbReference>
<feature type="region of interest" description="Disordered" evidence="4">
    <location>
        <begin position="307"/>
        <end position="569"/>
    </location>
</feature>
<feature type="compositionally biased region" description="Low complexity" evidence="4">
    <location>
        <begin position="357"/>
        <end position="367"/>
    </location>
</feature>
<evidence type="ECO:0000256" key="2">
    <source>
        <dbReference type="ARBA" id="ARBA00022771"/>
    </source>
</evidence>
<dbReference type="InterPro" id="IPR011011">
    <property type="entry name" value="Znf_FYVE_PHD"/>
</dbReference>
<dbReference type="InterPro" id="IPR001965">
    <property type="entry name" value="Znf_PHD"/>
</dbReference>
<dbReference type="InterPro" id="IPR028938">
    <property type="entry name" value="Rsf1-like"/>
</dbReference>
<dbReference type="InterPro" id="IPR019786">
    <property type="entry name" value="Zinc_finger_PHD-type_CS"/>
</dbReference>
<dbReference type="GO" id="GO:0031213">
    <property type="term" value="C:RSF complex"/>
    <property type="evidence" value="ECO:0007669"/>
    <property type="project" value="InterPro"/>
</dbReference>
<keyword evidence="3" id="KW-0862">Zinc</keyword>
<comment type="caution">
    <text evidence="6">The sequence shown here is derived from an EMBL/GenBank/DDBJ whole genome shotgun (WGS) entry which is preliminary data.</text>
</comment>
<name>A0A9P5XRQ1_9AGAR</name>
<evidence type="ECO:0000259" key="5">
    <source>
        <dbReference type="SMART" id="SM00249"/>
    </source>
</evidence>
<dbReference type="Proteomes" id="UP000807353">
    <property type="component" value="Unassembled WGS sequence"/>
</dbReference>
<evidence type="ECO:0000313" key="7">
    <source>
        <dbReference type="Proteomes" id="UP000807353"/>
    </source>
</evidence>
<evidence type="ECO:0000313" key="6">
    <source>
        <dbReference type="EMBL" id="KAF9456348.1"/>
    </source>
</evidence>
<accession>A0A9P5XRQ1</accession>
<keyword evidence="1" id="KW-0479">Metal-binding</keyword>
<feature type="compositionally biased region" description="Polar residues" evidence="4">
    <location>
        <begin position="202"/>
        <end position="213"/>
    </location>
</feature>
<feature type="compositionally biased region" description="Acidic residues" evidence="4">
    <location>
        <begin position="131"/>
        <end position="140"/>
    </location>
</feature>
<feature type="compositionally biased region" description="Basic and acidic residues" evidence="4">
    <location>
        <begin position="374"/>
        <end position="386"/>
    </location>
</feature>
<dbReference type="GO" id="GO:0008270">
    <property type="term" value="F:zinc ion binding"/>
    <property type="evidence" value="ECO:0007669"/>
    <property type="project" value="UniProtKB-KW"/>
</dbReference>
<organism evidence="6 7">
    <name type="scientific">Collybia nuda</name>
    <dbReference type="NCBI Taxonomy" id="64659"/>
    <lineage>
        <taxon>Eukaryota</taxon>
        <taxon>Fungi</taxon>
        <taxon>Dikarya</taxon>
        <taxon>Basidiomycota</taxon>
        <taxon>Agaricomycotina</taxon>
        <taxon>Agaricomycetes</taxon>
        <taxon>Agaricomycetidae</taxon>
        <taxon>Agaricales</taxon>
        <taxon>Tricholomatineae</taxon>
        <taxon>Clitocybaceae</taxon>
        <taxon>Collybia</taxon>
    </lineage>
</organism>
<dbReference type="PANTHER" id="PTHR14296:SF3">
    <property type="entry name" value="DIKAR, ISOFORM F"/>
    <property type="match status" value="1"/>
</dbReference>
<dbReference type="SUPFAM" id="SSF57903">
    <property type="entry name" value="FYVE/PHD zinc finger"/>
    <property type="match status" value="1"/>
</dbReference>
<dbReference type="GO" id="GO:0006355">
    <property type="term" value="P:regulation of DNA-templated transcription"/>
    <property type="evidence" value="ECO:0007669"/>
    <property type="project" value="InterPro"/>
</dbReference>
<feature type="compositionally biased region" description="Basic and acidic residues" evidence="4">
    <location>
        <begin position="540"/>
        <end position="558"/>
    </location>
</feature>
<dbReference type="SMART" id="SM00249">
    <property type="entry name" value="PHD"/>
    <property type="match status" value="1"/>
</dbReference>
<dbReference type="CDD" id="cd15489">
    <property type="entry name" value="PHD_SF"/>
    <property type="match status" value="1"/>
</dbReference>
<feature type="domain" description="Zinc finger PHD-type" evidence="5">
    <location>
        <begin position="797"/>
        <end position="854"/>
    </location>
</feature>
<gene>
    <name evidence="6" type="ORF">BDZ94DRAFT_1302601</name>
</gene>
<dbReference type="PANTHER" id="PTHR14296">
    <property type="entry name" value="REMODELING AND SPACING FACTOR 1"/>
    <property type="match status" value="1"/>
</dbReference>
<feature type="region of interest" description="Disordered" evidence="4">
    <location>
        <begin position="163"/>
        <end position="182"/>
    </location>
</feature>